<dbReference type="SUPFAM" id="SSF53335">
    <property type="entry name" value="S-adenosyl-L-methionine-dependent methyltransferases"/>
    <property type="match status" value="1"/>
</dbReference>
<dbReference type="InterPro" id="IPR001077">
    <property type="entry name" value="COMT_C"/>
</dbReference>
<evidence type="ECO:0000259" key="6">
    <source>
        <dbReference type="Pfam" id="PF08100"/>
    </source>
</evidence>
<name>A0A834X0J7_9FABA</name>
<reference evidence="7" key="1">
    <citation type="submission" date="2020-09" db="EMBL/GenBank/DDBJ databases">
        <title>Genome-Enabled Discovery of Anthraquinone Biosynthesis in Senna tora.</title>
        <authorList>
            <person name="Kang S.-H."/>
            <person name="Pandey R.P."/>
            <person name="Lee C.-M."/>
            <person name="Sim J.-S."/>
            <person name="Jeong J.-T."/>
            <person name="Choi B.-S."/>
            <person name="Jung M."/>
            <person name="Ginzburg D."/>
            <person name="Zhao K."/>
            <person name="Won S.Y."/>
            <person name="Oh T.-J."/>
            <person name="Yu Y."/>
            <person name="Kim N.-H."/>
            <person name="Lee O.R."/>
            <person name="Lee T.-H."/>
            <person name="Bashyal P."/>
            <person name="Kim T.-S."/>
            <person name="Lee W.-H."/>
            <person name="Kawkins C."/>
            <person name="Kim C.-K."/>
            <person name="Kim J.S."/>
            <person name="Ahn B.O."/>
            <person name="Rhee S.Y."/>
            <person name="Sohng J.K."/>
        </authorList>
    </citation>
    <scope>NUCLEOTIDE SEQUENCE</scope>
    <source>
        <tissue evidence="7">Leaf</tissue>
    </source>
</reference>
<keyword evidence="1 7" id="KW-0489">Methyltransferase</keyword>
<dbReference type="InterPro" id="IPR036388">
    <property type="entry name" value="WH-like_DNA-bd_sf"/>
</dbReference>
<evidence type="ECO:0000259" key="5">
    <source>
        <dbReference type="Pfam" id="PF00891"/>
    </source>
</evidence>
<dbReference type="Pfam" id="PF08100">
    <property type="entry name" value="Dimerisation"/>
    <property type="match status" value="1"/>
</dbReference>
<comment type="caution">
    <text evidence="7">The sequence shown here is derived from an EMBL/GenBank/DDBJ whole genome shotgun (WGS) entry which is preliminary data.</text>
</comment>
<dbReference type="OrthoDB" id="1606438at2759"/>
<organism evidence="7 8">
    <name type="scientific">Senna tora</name>
    <dbReference type="NCBI Taxonomy" id="362788"/>
    <lineage>
        <taxon>Eukaryota</taxon>
        <taxon>Viridiplantae</taxon>
        <taxon>Streptophyta</taxon>
        <taxon>Embryophyta</taxon>
        <taxon>Tracheophyta</taxon>
        <taxon>Spermatophyta</taxon>
        <taxon>Magnoliopsida</taxon>
        <taxon>eudicotyledons</taxon>
        <taxon>Gunneridae</taxon>
        <taxon>Pentapetalae</taxon>
        <taxon>rosids</taxon>
        <taxon>fabids</taxon>
        <taxon>Fabales</taxon>
        <taxon>Fabaceae</taxon>
        <taxon>Caesalpinioideae</taxon>
        <taxon>Cassia clade</taxon>
        <taxon>Senna</taxon>
    </lineage>
</organism>
<dbReference type="GO" id="GO:0032259">
    <property type="term" value="P:methylation"/>
    <property type="evidence" value="ECO:0007669"/>
    <property type="project" value="UniProtKB-KW"/>
</dbReference>
<dbReference type="GO" id="GO:0008757">
    <property type="term" value="F:S-adenosylmethionine-dependent methyltransferase activity"/>
    <property type="evidence" value="ECO:0007669"/>
    <property type="project" value="UniProtKB-ARBA"/>
</dbReference>
<feature type="domain" description="O-methyltransferase C-terminal" evidence="5">
    <location>
        <begin position="232"/>
        <end position="332"/>
    </location>
</feature>
<dbReference type="EMBL" id="JAAIUW010000004">
    <property type="protein sequence ID" value="KAF7836138.1"/>
    <property type="molecule type" value="Genomic_DNA"/>
</dbReference>
<evidence type="ECO:0000256" key="1">
    <source>
        <dbReference type="ARBA" id="ARBA00022603"/>
    </source>
</evidence>
<evidence type="ECO:0000256" key="3">
    <source>
        <dbReference type="ARBA" id="ARBA00022691"/>
    </source>
</evidence>
<proteinExistence type="predicted"/>
<dbReference type="InterPro" id="IPR029063">
    <property type="entry name" value="SAM-dependent_MTases_sf"/>
</dbReference>
<protein>
    <submittedName>
        <fullName evidence="7">Isoliquiritigenin 2'-O-methyltransferase-like</fullName>
    </submittedName>
</protein>
<evidence type="ECO:0000313" key="7">
    <source>
        <dbReference type="EMBL" id="KAF7836138.1"/>
    </source>
</evidence>
<dbReference type="GO" id="GO:0046983">
    <property type="term" value="F:protein dimerization activity"/>
    <property type="evidence" value="ECO:0007669"/>
    <property type="project" value="InterPro"/>
</dbReference>
<dbReference type="InterPro" id="IPR036390">
    <property type="entry name" value="WH_DNA-bd_sf"/>
</dbReference>
<dbReference type="Proteomes" id="UP000634136">
    <property type="component" value="Unassembled WGS sequence"/>
</dbReference>
<keyword evidence="8" id="KW-1185">Reference proteome</keyword>
<dbReference type="AlphaFoldDB" id="A0A834X0J7"/>
<dbReference type="FunFam" id="1.10.10.10:FF:000357">
    <property type="entry name" value="Caffeic acid 3-O-methyltransferase"/>
    <property type="match status" value="1"/>
</dbReference>
<sequence>MAFEAHHHHHEEEDDSSFVSAMLPCVTQIHSASLNAAIELNLFEIIARANGRHVSAIEVASQLPTSMQHQDLAFRLDRVLRLLATQSLLTCSYYGVSPGGDTQRERLYAISPIGKFFVGANHNSGCMSLFSSFMSHPPLVDSCFVLQMCGPALQLSVMRGLNFKDAIISEDTDLFKKVHGIPYYQYLDTDPKLNNLFNKSMADISFMMMKRILEIYKGFEGISTLVDVGGGIEHIGGDMFASVPKGDAIILKVSAICHNWSDESSIQILKKCYESLPENGKVIIIEFIMSETIEPSEESKLLCSLDNLMFLHNGRERTEKEYEFLCKQSGFSAFKVASRAFSILGVMEFYK</sequence>
<evidence type="ECO:0000256" key="4">
    <source>
        <dbReference type="PIRSR" id="PIRSR005739-1"/>
    </source>
</evidence>
<dbReference type="GO" id="GO:0008171">
    <property type="term" value="F:O-methyltransferase activity"/>
    <property type="evidence" value="ECO:0007669"/>
    <property type="project" value="InterPro"/>
</dbReference>
<accession>A0A834X0J7</accession>
<dbReference type="SUPFAM" id="SSF46785">
    <property type="entry name" value="Winged helix' DNA-binding domain"/>
    <property type="match status" value="1"/>
</dbReference>
<dbReference type="InterPro" id="IPR016461">
    <property type="entry name" value="COMT-like"/>
</dbReference>
<dbReference type="Pfam" id="PF00891">
    <property type="entry name" value="Methyltransf_2"/>
    <property type="match status" value="1"/>
</dbReference>
<keyword evidence="2 7" id="KW-0808">Transferase</keyword>
<keyword evidence="3" id="KW-0949">S-adenosyl-L-methionine</keyword>
<evidence type="ECO:0000313" key="8">
    <source>
        <dbReference type="Proteomes" id="UP000634136"/>
    </source>
</evidence>
<dbReference type="InterPro" id="IPR012967">
    <property type="entry name" value="COMT_dimerisation"/>
</dbReference>
<evidence type="ECO:0000256" key="2">
    <source>
        <dbReference type="ARBA" id="ARBA00022679"/>
    </source>
</evidence>
<dbReference type="PROSITE" id="PS51683">
    <property type="entry name" value="SAM_OMT_II"/>
    <property type="match status" value="1"/>
</dbReference>
<dbReference type="PANTHER" id="PTHR11746">
    <property type="entry name" value="O-METHYLTRANSFERASE"/>
    <property type="match status" value="1"/>
</dbReference>
<feature type="active site" description="Proton acceptor" evidence="4">
    <location>
        <position position="258"/>
    </location>
</feature>
<dbReference type="Gene3D" id="1.10.10.10">
    <property type="entry name" value="Winged helix-like DNA-binding domain superfamily/Winged helix DNA-binding domain"/>
    <property type="match status" value="1"/>
</dbReference>
<dbReference type="PIRSF" id="PIRSF005739">
    <property type="entry name" value="O-mtase"/>
    <property type="match status" value="1"/>
</dbReference>
<dbReference type="Gene3D" id="3.40.50.150">
    <property type="entry name" value="Vaccinia Virus protein VP39"/>
    <property type="match status" value="2"/>
</dbReference>
<gene>
    <name evidence="7" type="ORF">G2W53_010997</name>
</gene>
<feature type="domain" description="O-methyltransferase dimerisation" evidence="6">
    <location>
        <begin position="30"/>
        <end position="118"/>
    </location>
</feature>